<dbReference type="InterPro" id="IPR000219">
    <property type="entry name" value="DH_dom"/>
</dbReference>
<dbReference type="EMBL" id="QUQM01000001">
    <property type="protein sequence ID" value="KAA8649716.1"/>
    <property type="molecule type" value="Genomic_DNA"/>
</dbReference>
<feature type="compositionally biased region" description="Basic and acidic residues" evidence="1">
    <location>
        <begin position="773"/>
        <end position="783"/>
    </location>
</feature>
<dbReference type="RefSeq" id="XP_033429077.1">
    <property type="nucleotide sequence ID" value="XM_033567082.1"/>
</dbReference>
<reference evidence="3 4" key="1">
    <citation type="submission" date="2019-08" db="EMBL/GenBank/DDBJ databases">
        <title>The genome sequence of a newly discovered highly antifungal drug resistant Aspergillus species, Aspergillus tanneri NIH 1004.</title>
        <authorList>
            <person name="Mounaud S."/>
            <person name="Singh I."/>
            <person name="Joardar V."/>
            <person name="Pakala S."/>
            <person name="Pakala S."/>
            <person name="Venepally P."/>
            <person name="Chung J.K."/>
            <person name="Losada L."/>
            <person name="Nierman W.C."/>
        </authorList>
    </citation>
    <scope>NUCLEOTIDE SEQUENCE [LARGE SCALE GENOMIC DNA]</scope>
    <source>
        <strain evidence="3 4">NIH1004</strain>
    </source>
</reference>
<organism evidence="3 4">
    <name type="scientific">Aspergillus tanneri</name>
    <dbReference type="NCBI Taxonomy" id="1220188"/>
    <lineage>
        <taxon>Eukaryota</taxon>
        <taxon>Fungi</taxon>
        <taxon>Dikarya</taxon>
        <taxon>Ascomycota</taxon>
        <taxon>Pezizomycotina</taxon>
        <taxon>Eurotiomycetes</taxon>
        <taxon>Eurotiomycetidae</taxon>
        <taxon>Eurotiales</taxon>
        <taxon>Aspergillaceae</taxon>
        <taxon>Aspergillus</taxon>
        <taxon>Aspergillus subgen. Circumdati</taxon>
    </lineage>
</organism>
<comment type="caution">
    <text evidence="3">The sequence shown here is derived from an EMBL/GenBank/DDBJ whole genome shotgun (WGS) entry which is preliminary data.</text>
</comment>
<feature type="domain" description="DH" evidence="2">
    <location>
        <begin position="161"/>
        <end position="403"/>
    </location>
</feature>
<dbReference type="GO" id="GO:0005737">
    <property type="term" value="C:cytoplasm"/>
    <property type="evidence" value="ECO:0007669"/>
    <property type="project" value="TreeGrafter"/>
</dbReference>
<dbReference type="AlphaFoldDB" id="A0A5M9MUV1"/>
<dbReference type="SMART" id="SM00325">
    <property type="entry name" value="RhoGEF"/>
    <property type="match status" value="1"/>
</dbReference>
<feature type="region of interest" description="Disordered" evidence="1">
    <location>
        <begin position="118"/>
        <end position="154"/>
    </location>
</feature>
<accession>A0A5M9MUV1</accession>
<dbReference type="Gene3D" id="1.20.900.10">
    <property type="entry name" value="Dbl homology (DH) domain"/>
    <property type="match status" value="1"/>
</dbReference>
<dbReference type="OrthoDB" id="8059989at2759"/>
<dbReference type="Proteomes" id="UP000324241">
    <property type="component" value="Unassembled WGS sequence"/>
</dbReference>
<dbReference type="InterPro" id="IPR035899">
    <property type="entry name" value="DBL_dom_sf"/>
</dbReference>
<dbReference type="SUPFAM" id="SSF48065">
    <property type="entry name" value="DBL homology domain (DH-domain)"/>
    <property type="match status" value="1"/>
</dbReference>
<name>A0A5M9MUV1_9EURO</name>
<evidence type="ECO:0000256" key="1">
    <source>
        <dbReference type="SAM" id="MobiDB-lite"/>
    </source>
</evidence>
<dbReference type="PANTHER" id="PTHR12673:SF159">
    <property type="entry name" value="LD03170P"/>
    <property type="match status" value="1"/>
</dbReference>
<dbReference type="Pfam" id="PF00621">
    <property type="entry name" value="RhoGEF"/>
    <property type="match status" value="1"/>
</dbReference>
<feature type="compositionally biased region" description="Polar residues" evidence="1">
    <location>
        <begin position="760"/>
        <end position="769"/>
    </location>
</feature>
<feature type="compositionally biased region" description="Polar residues" evidence="1">
    <location>
        <begin position="118"/>
        <end position="147"/>
    </location>
</feature>
<sequence>MEELKETAEKLFPVAGSSSPGTQHIDPKELLESTDGLTSFLPFKRWVRSLRAKKGSRYQQYQRYVEGWSDISPNRYENTLNLSFGSGTQDQQWESFSAHSSHLSTVKTSTLSIASQSIVRSRGTTQSTANQSIGSENRASTESSRPASSHIDTDAQNRAIRRLQALRELITTESDYVFGLKALTDVLLLFSTRLEIYHNLQQIRGTHVAFLVQIRNTIPTCSFAGAEVNCLTPNRLPKHSSSVDLGLKALHHRPLRTHNPTKGFNHRHRKFTADASEALEAAYEIGKLSMSFTAYREFCSHYEQLMQDMDLFRKSVPNWPIFEQGIEALSKSVASMESRTLAPNKSMCISDLLIKPIQRLCKYPLLLQELLKCTPIQDDPSAHDGIREILESVRNIVAQINDYPGNPINKKLTQQTLLLQGMLELPKSAIVHDIYNQLGPINLCGVLHVTYQSLRHLTGGYMVCVLFKNHFLLAKVHDDYRNLQAVLCLYTCDVKIDTPRNGKGLYCDKCYFSWKLVFQHEGNKFELVLSASCANEEKLWKTGLLKSAAASADMQSPVSSEQSRYSFLSLDLSPLDSPFRSVATLSHRPSVHSLAFSRAERNLQHVIIKKTHCPHKLWQTATDGVGEIERPKIPSSSPLVLTSRRQERVRLERVISPIYTRESLPYPGMVLKAGDIFLRPGSVMRRLTLHPGLHRRSSSANLPSRRPTEEPYETMKNIDIGSKSEIVRRRSEVDGEKGHILAGYNLGTIGRSKTLRQKSGLKQPSSADVQLSGRRERSCEHTESPLMRSSFRTMFNSVSLRRAWRNPREGLANGGG</sequence>
<dbReference type="PROSITE" id="PS50010">
    <property type="entry name" value="DH_2"/>
    <property type="match status" value="1"/>
</dbReference>
<evidence type="ECO:0000259" key="2">
    <source>
        <dbReference type="PROSITE" id="PS50010"/>
    </source>
</evidence>
<gene>
    <name evidence="3" type="ORF">ATNIH1004_002390</name>
</gene>
<feature type="region of interest" description="Disordered" evidence="1">
    <location>
        <begin position="689"/>
        <end position="710"/>
    </location>
</feature>
<dbReference type="InterPro" id="IPR051092">
    <property type="entry name" value="FYVE_RhoGEF_PH"/>
</dbReference>
<evidence type="ECO:0000313" key="3">
    <source>
        <dbReference type="EMBL" id="KAA8649716.1"/>
    </source>
</evidence>
<feature type="region of interest" description="Disordered" evidence="1">
    <location>
        <begin position="756"/>
        <end position="784"/>
    </location>
</feature>
<dbReference type="PANTHER" id="PTHR12673">
    <property type="entry name" value="FACIOGENITAL DYSPLASIA PROTEIN"/>
    <property type="match status" value="1"/>
</dbReference>
<protein>
    <recommendedName>
        <fullName evidence="2">DH domain-containing protein</fullName>
    </recommendedName>
</protein>
<proteinExistence type="predicted"/>
<dbReference type="GeneID" id="54325092"/>
<dbReference type="GO" id="GO:0005085">
    <property type="term" value="F:guanyl-nucleotide exchange factor activity"/>
    <property type="evidence" value="ECO:0007669"/>
    <property type="project" value="InterPro"/>
</dbReference>
<evidence type="ECO:0000313" key="4">
    <source>
        <dbReference type="Proteomes" id="UP000324241"/>
    </source>
</evidence>
<dbReference type="VEuPathDB" id="FungiDB:EYZ11_003352"/>